<name>A0A0F8W050_9ZZZZ</name>
<evidence type="ECO:0000313" key="2">
    <source>
        <dbReference type="EMBL" id="KKK49983.1"/>
    </source>
</evidence>
<dbReference type="EMBL" id="LAZR01068255">
    <property type="protein sequence ID" value="KKK49983.1"/>
    <property type="molecule type" value="Genomic_DNA"/>
</dbReference>
<organism evidence="2">
    <name type="scientific">marine sediment metagenome</name>
    <dbReference type="NCBI Taxonomy" id="412755"/>
    <lineage>
        <taxon>unclassified sequences</taxon>
        <taxon>metagenomes</taxon>
        <taxon>ecological metagenomes</taxon>
    </lineage>
</organism>
<proteinExistence type="predicted"/>
<accession>A0A0F8W050</accession>
<comment type="caution">
    <text evidence="2">The sequence shown here is derived from an EMBL/GenBank/DDBJ whole genome shotgun (WGS) entry which is preliminary data.</text>
</comment>
<reference evidence="2" key="1">
    <citation type="journal article" date="2015" name="Nature">
        <title>Complex archaea that bridge the gap between prokaryotes and eukaryotes.</title>
        <authorList>
            <person name="Spang A."/>
            <person name="Saw J.H."/>
            <person name="Jorgensen S.L."/>
            <person name="Zaremba-Niedzwiedzka K."/>
            <person name="Martijn J."/>
            <person name="Lind A.E."/>
            <person name="van Eijk R."/>
            <person name="Schleper C."/>
            <person name="Guy L."/>
            <person name="Ettema T.J."/>
        </authorList>
    </citation>
    <scope>NUCLEOTIDE SEQUENCE</scope>
</reference>
<dbReference type="AlphaFoldDB" id="A0A0F8W050"/>
<protein>
    <submittedName>
        <fullName evidence="2">Uncharacterized protein</fullName>
    </submittedName>
</protein>
<gene>
    <name evidence="2" type="ORF">LCGC14_3129580</name>
</gene>
<evidence type="ECO:0000256" key="1">
    <source>
        <dbReference type="SAM" id="MobiDB-lite"/>
    </source>
</evidence>
<sequence>VQASAAFMGVVAQMAQRGTFPSSAFGELAFQLSGFAITQLRQGMEAPIGQPVKTVTLSIKGILNILGTAYATGNFDEMTLTGRMQDVGRTDFEETIPVEVLQRGGNFDVEIVPQLPQDDANKVALANLYVQSDIPLADHRFVREKILMMQDVEQVERAVQEQLAKTGSPAALAFSNMLAAAEQGNMELAQIWMTEFQLVMTERLIAVAQINAIAAQAGVGTPSNGSGAGPSPTAVPAPVQGIPTPTPTPQAGALVPAGSPRAGANERGLG</sequence>
<feature type="region of interest" description="Disordered" evidence="1">
    <location>
        <begin position="219"/>
        <end position="270"/>
    </location>
</feature>
<feature type="non-terminal residue" evidence="2">
    <location>
        <position position="1"/>
    </location>
</feature>